<dbReference type="AlphaFoldDB" id="A0A3Q9RR50"/>
<evidence type="ECO:0000313" key="3">
    <source>
        <dbReference type="Proteomes" id="UP000283095"/>
    </source>
</evidence>
<name>A0A3Q9RR50_9BACI</name>
<reference evidence="2 3" key="1">
    <citation type="submission" date="2018-01" db="EMBL/GenBank/DDBJ databases">
        <title>Bacillus asahii Genome sequencing and assembly.</title>
        <authorList>
            <person name="Jiang H."/>
            <person name="Feng Y."/>
            <person name="Zhao F."/>
            <person name="Lin X."/>
        </authorList>
    </citation>
    <scope>NUCLEOTIDE SEQUENCE [LARGE SCALE GENOMIC DNA]</scope>
    <source>
        <strain evidence="2 3">OM18</strain>
    </source>
</reference>
<proteinExistence type="predicted"/>
<protein>
    <submittedName>
        <fullName evidence="2">Uncharacterized protein</fullName>
    </submittedName>
</protein>
<organism evidence="2 3">
    <name type="scientific">Peribacillus asahii</name>
    <dbReference type="NCBI Taxonomy" id="228899"/>
    <lineage>
        <taxon>Bacteria</taxon>
        <taxon>Bacillati</taxon>
        <taxon>Bacillota</taxon>
        <taxon>Bacilli</taxon>
        <taxon>Bacillales</taxon>
        <taxon>Bacillaceae</taxon>
        <taxon>Peribacillus</taxon>
    </lineage>
</organism>
<sequence>MKVVLGFLKKRWKYVITALIALSIGAAVGPSQEQIDSANAKVDELKKQLSAETETVASLETENKDLQAKVDEAAPWFKMQDEQKQKEAEAKAAEEKRLAEEKAKQEEAAAKAKAEADAKAAEEAKVEQSEQQITADKVNEIIKDYSYVVNNVSFKNGEIKATIELAPMEQFSAEDLAVNGYSQLSDELLNHEGWQVLTVTYPGAGTISMNRNEKETNEFGDYFPTLEIEERLN</sequence>
<feature type="region of interest" description="Disordered" evidence="1">
    <location>
        <begin position="94"/>
        <end position="116"/>
    </location>
</feature>
<dbReference type="EMBL" id="CP026095">
    <property type="protein sequence ID" value="AZV44846.1"/>
    <property type="molecule type" value="Genomic_DNA"/>
</dbReference>
<dbReference type="Proteomes" id="UP000283095">
    <property type="component" value="Chromosome"/>
</dbReference>
<evidence type="ECO:0000313" key="2">
    <source>
        <dbReference type="EMBL" id="AZV44846.1"/>
    </source>
</evidence>
<evidence type="ECO:0000256" key="1">
    <source>
        <dbReference type="SAM" id="MobiDB-lite"/>
    </source>
</evidence>
<dbReference type="KEGG" id="pasa:BAOM_4265"/>
<accession>A0A3Q9RR50</accession>
<gene>
    <name evidence="2" type="ORF">BAOM_4265</name>
</gene>
<dbReference type="RefSeq" id="WP_257467450.1">
    <property type="nucleotide sequence ID" value="NZ_CP026095.1"/>
</dbReference>